<dbReference type="EMBL" id="JAFHKR010000038">
    <property type="protein sequence ID" value="MBN3554004.1"/>
    <property type="molecule type" value="Genomic_DNA"/>
</dbReference>
<comment type="caution">
    <text evidence="2">The sequence shown here is derived from an EMBL/GenBank/DDBJ whole genome shotgun (WGS) entry which is preliminary data.</text>
</comment>
<dbReference type="Gene3D" id="3.40.50.2000">
    <property type="entry name" value="Glycogen Phosphorylase B"/>
    <property type="match status" value="2"/>
</dbReference>
<name>A0ABS2ZMA0_9BACL</name>
<dbReference type="InterPro" id="IPR001296">
    <property type="entry name" value="Glyco_trans_1"/>
</dbReference>
<evidence type="ECO:0000313" key="3">
    <source>
        <dbReference type="Proteomes" id="UP001296923"/>
    </source>
</evidence>
<dbReference type="SUPFAM" id="SSF53756">
    <property type="entry name" value="UDP-Glycosyltransferase/glycogen phosphorylase"/>
    <property type="match status" value="1"/>
</dbReference>
<reference evidence="2 3" key="1">
    <citation type="submission" date="2021-01" db="EMBL/GenBank/DDBJ databases">
        <title>Genome Sequencing of Type Strains.</title>
        <authorList>
            <person name="Lemaire J.F."/>
            <person name="Inderbitzin P."/>
            <person name="Collins S.B."/>
            <person name="Wespe N."/>
            <person name="Knight-Connoni V."/>
        </authorList>
    </citation>
    <scope>NUCLEOTIDE SEQUENCE [LARGE SCALE GENOMIC DNA]</scope>
    <source>
        <strain evidence="2 3">DSM 23009</strain>
    </source>
</reference>
<proteinExistence type="predicted"/>
<evidence type="ECO:0000313" key="2">
    <source>
        <dbReference type="EMBL" id="MBN3554004.1"/>
    </source>
</evidence>
<accession>A0ABS2ZMA0</accession>
<keyword evidence="3" id="KW-1185">Reference proteome</keyword>
<evidence type="ECO:0000259" key="1">
    <source>
        <dbReference type="Pfam" id="PF00534"/>
    </source>
</evidence>
<organism evidence="2 3">
    <name type="scientific">Fictibacillus nanhaiensis</name>
    <dbReference type="NCBI Taxonomy" id="742169"/>
    <lineage>
        <taxon>Bacteria</taxon>
        <taxon>Bacillati</taxon>
        <taxon>Bacillota</taxon>
        <taxon>Bacilli</taxon>
        <taxon>Bacillales</taxon>
        <taxon>Fictibacillaceae</taxon>
        <taxon>Fictibacillus</taxon>
    </lineage>
</organism>
<dbReference type="Pfam" id="PF00534">
    <property type="entry name" value="Glycos_transf_1"/>
    <property type="match status" value="1"/>
</dbReference>
<sequence length="389" mass="45862">MKNIFLLMKYYLDPQTKPFPKFDYQISALRSMGYNVYFLGIDGNKILLCHEGKQEVIYKMNFSQIPIISTILTYDILYKATNKVFQKYNFDLAYIRYMPMSFSYSKALETIKGTNCKIVIEIPTYPIHKELETEKRIFRKWYFKKSNNFFIENSSKVDLFAVIGDNTTSFAKRPAINIENGIVLKNIPLRRPNKSFEEIHILALANMAWWHGYDRLIKGLKQYKDNGGKKKVVLHFVGPDGDGSLQKWRKLSKEYKLEENVIFDGPKYGEDLNWYFNNCHVAIGSIGMHRKTFSSTSELKVREYMARGLPFVLSVNDQSIDEYLGFYLKIPNNDTPVDIELIIKFVFNIEKKYNLHRKMREFASEKMTWEKQFEKIFLHLKSIENTNQI</sequence>
<protein>
    <submittedName>
        <fullName evidence="2">Glycosyltransferase family 4 protein</fullName>
    </submittedName>
</protein>
<feature type="domain" description="Glycosyl transferase family 1" evidence="1">
    <location>
        <begin position="197"/>
        <end position="324"/>
    </location>
</feature>
<dbReference type="Proteomes" id="UP001296923">
    <property type="component" value="Unassembled WGS sequence"/>
</dbReference>
<gene>
    <name evidence="2" type="ORF">JYA63_06995</name>
</gene>
<dbReference type="RefSeq" id="WP_205725066.1">
    <property type="nucleotide sequence ID" value="NZ_JAFHKR010000038.1"/>
</dbReference>